<dbReference type="GeneID" id="70185868"/>
<name>A0A9P8YJK4_9PEZI</name>
<gene>
    <name evidence="3" type="ORF">B0I36DRAFT_345064</name>
</gene>
<reference evidence="3" key="1">
    <citation type="journal article" date="2021" name="Nat. Commun.">
        <title>Genetic determinants of endophytism in the Arabidopsis root mycobiome.</title>
        <authorList>
            <person name="Mesny F."/>
            <person name="Miyauchi S."/>
            <person name="Thiergart T."/>
            <person name="Pickel B."/>
            <person name="Atanasova L."/>
            <person name="Karlsson M."/>
            <person name="Huettel B."/>
            <person name="Barry K.W."/>
            <person name="Haridas S."/>
            <person name="Chen C."/>
            <person name="Bauer D."/>
            <person name="Andreopoulos W."/>
            <person name="Pangilinan J."/>
            <person name="LaButti K."/>
            <person name="Riley R."/>
            <person name="Lipzen A."/>
            <person name="Clum A."/>
            <person name="Drula E."/>
            <person name="Henrissat B."/>
            <person name="Kohler A."/>
            <person name="Grigoriev I.V."/>
            <person name="Martin F.M."/>
            <person name="Hacquard S."/>
        </authorList>
    </citation>
    <scope>NUCLEOTIDE SEQUENCE</scope>
    <source>
        <strain evidence="3">MPI-CAGE-CH-0230</strain>
    </source>
</reference>
<proteinExistence type="predicted"/>
<dbReference type="PANTHER" id="PTHR28094">
    <property type="entry name" value="MEIOTICALLY UP-REGULATED GENE 113 PROTEIN"/>
    <property type="match status" value="1"/>
</dbReference>
<dbReference type="InterPro" id="IPR053006">
    <property type="entry name" value="Meiosis_regulatory"/>
</dbReference>
<dbReference type="Pfam" id="PF10544">
    <property type="entry name" value="T5orf172"/>
    <property type="match status" value="1"/>
</dbReference>
<evidence type="ECO:0000313" key="4">
    <source>
        <dbReference type="Proteomes" id="UP000756346"/>
    </source>
</evidence>
<protein>
    <submittedName>
        <fullName evidence="3">T5orf172 domain-containing protein</fullName>
    </submittedName>
</protein>
<dbReference type="Proteomes" id="UP000756346">
    <property type="component" value="Unassembled WGS sequence"/>
</dbReference>
<feature type="compositionally biased region" description="Low complexity" evidence="1">
    <location>
        <begin position="570"/>
        <end position="581"/>
    </location>
</feature>
<dbReference type="OrthoDB" id="4740599at2759"/>
<feature type="domain" description="Bacteriophage T5 Orf172 DNA-binding" evidence="2">
    <location>
        <begin position="323"/>
        <end position="413"/>
    </location>
</feature>
<feature type="region of interest" description="Disordered" evidence="1">
    <location>
        <begin position="510"/>
        <end position="581"/>
    </location>
</feature>
<keyword evidence="4" id="KW-1185">Reference proteome</keyword>
<dbReference type="InterPro" id="IPR018306">
    <property type="entry name" value="Phage_T5_Orf172_DNA-bd"/>
</dbReference>
<dbReference type="SMART" id="SM00974">
    <property type="entry name" value="T5orf172"/>
    <property type="match status" value="1"/>
</dbReference>
<evidence type="ECO:0000256" key="1">
    <source>
        <dbReference type="SAM" id="MobiDB-lite"/>
    </source>
</evidence>
<organism evidence="3 4">
    <name type="scientific">Microdochium trichocladiopsis</name>
    <dbReference type="NCBI Taxonomy" id="1682393"/>
    <lineage>
        <taxon>Eukaryota</taxon>
        <taxon>Fungi</taxon>
        <taxon>Dikarya</taxon>
        <taxon>Ascomycota</taxon>
        <taxon>Pezizomycotina</taxon>
        <taxon>Sordariomycetes</taxon>
        <taxon>Xylariomycetidae</taxon>
        <taxon>Xylariales</taxon>
        <taxon>Microdochiaceae</taxon>
        <taxon>Microdochium</taxon>
    </lineage>
</organism>
<feature type="region of interest" description="Disordered" evidence="1">
    <location>
        <begin position="463"/>
        <end position="496"/>
    </location>
</feature>
<dbReference type="PANTHER" id="PTHR28094:SF1">
    <property type="entry name" value="MEIOTICALLY UP-REGULATED GENE 113 PROTEIN"/>
    <property type="match status" value="1"/>
</dbReference>
<sequence length="581" mass="65061">MVHMPAAADFPSFYDLGPTTQKKCIYPTKKGKRCGNNRSSQGEARVRELWNGFTTTVGTPELALLQEYARLNCCAARGNFAGHQRAIENNPPLLRLVAEKWTSEIQIRKETGGEISVAQNIIAGSKAPANAGVNVPEKTASHGVSRFPAFHELVPYGPRQCIYRKKDGERCDFESDEIAEAEYFYEQIIASEDLPELDLLLEYAWSNCCGPRKDGVGARHQDSLQDKRLLVPLAERWREEIRKQRASEQPVVAPREARYNLRSASNEQPKTPARRFGSDYSPSRLSTFRRHAEEPTKNVALRMKDPLIGRDFKSGCLYIFSRDLSPGYVKIGWTGRAVQKRLDEWEEDCGYKPRPEHNTDTVRYVQRAESLVHYELINEWRAERQCESAKCRKTHKEWFEVTVDRATEVVTGWAMVMECIQLYAEDGTILDSAKTMIDGMATDGVPVTAKALLERHSLLSKKRPAAPTVKELGESGHPPDAAIILPPRTPSLSAIPENPLELDLSTNSELREPPHASLDDSGIASTPDSLFFTEKDIAAKTSTRGEGKTREPELIKPVKLSLPLSPPLTPVRRLSSSPTPD</sequence>
<comment type="caution">
    <text evidence="3">The sequence shown here is derived from an EMBL/GenBank/DDBJ whole genome shotgun (WGS) entry which is preliminary data.</text>
</comment>
<dbReference type="RefSeq" id="XP_046019520.1">
    <property type="nucleotide sequence ID" value="XM_046156322.1"/>
</dbReference>
<dbReference type="EMBL" id="JAGTJQ010000001">
    <property type="protein sequence ID" value="KAH7041465.1"/>
    <property type="molecule type" value="Genomic_DNA"/>
</dbReference>
<dbReference type="AlphaFoldDB" id="A0A9P8YJK4"/>
<evidence type="ECO:0000259" key="2">
    <source>
        <dbReference type="SMART" id="SM00974"/>
    </source>
</evidence>
<evidence type="ECO:0000313" key="3">
    <source>
        <dbReference type="EMBL" id="KAH7041465.1"/>
    </source>
</evidence>
<feature type="compositionally biased region" description="Basic and acidic residues" evidence="1">
    <location>
        <begin position="533"/>
        <end position="556"/>
    </location>
</feature>
<accession>A0A9P8YJK4</accession>